<gene>
    <name evidence="2" type="ORF">ANN_19980</name>
</gene>
<comment type="caution">
    <text evidence="2">The sequence shown here is derived from an EMBL/GenBank/DDBJ whole genome shotgun (WGS) entry which is preliminary data.</text>
</comment>
<dbReference type="InterPro" id="IPR056282">
    <property type="entry name" value="MROH2B-like_N_HEAT"/>
</dbReference>
<dbReference type="PANTHER" id="PTHR23120">
    <property type="entry name" value="MAESTRO-RELATED HEAT DOMAIN-CONTAINING"/>
    <property type="match status" value="1"/>
</dbReference>
<evidence type="ECO:0000313" key="3">
    <source>
        <dbReference type="Proteomes" id="UP001148838"/>
    </source>
</evidence>
<reference evidence="2 3" key="1">
    <citation type="journal article" date="2022" name="Allergy">
        <title>Genome assembly and annotation of Periplaneta americana reveal a comprehensive cockroach allergen profile.</title>
        <authorList>
            <person name="Wang L."/>
            <person name="Xiong Q."/>
            <person name="Saelim N."/>
            <person name="Wang L."/>
            <person name="Nong W."/>
            <person name="Wan A.T."/>
            <person name="Shi M."/>
            <person name="Liu X."/>
            <person name="Cao Q."/>
            <person name="Hui J.H.L."/>
            <person name="Sookrung N."/>
            <person name="Leung T.F."/>
            <person name="Tungtrongchitr A."/>
            <person name="Tsui S.K.W."/>
        </authorList>
    </citation>
    <scope>NUCLEOTIDE SEQUENCE [LARGE SCALE GENOMIC DNA]</scope>
    <source>
        <strain evidence="2">PWHHKU_190912</strain>
    </source>
</reference>
<proteinExistence type="predicted"/>
<dbReference type="PANTHER" id="PTHR23120:SF0">
    <property type="entry name" value="MAESTRO HEAT-LIKE REPEAT FAMILY MEMBER 1"/>
    <property type="match status" value="1"/>
</dbReference>
<protein>
    <recommendedName>
        <fullName evidence="1">MROH2B-like N-terminal HEAT-repeats domain-containing protein</fullName>
    </recommendedName>
</protein>
<evidence type="ECO:0000313" key="2">
    <source>
        <dbReference type="EMBL" id="KAJ4431383.1"/>
    </source>
</evidence>
<dbReference type="EMBL" id="JAJSOF020000031">
    <property type="protein sequence ID" value="KAJ4431383.1"/>
    <property type="molecule type" value="Genomic_DNA"/>
</dbReference>
<dbReference type="Pfam" id="PF23221">
    <property type="entry name" value="HEAT_MROH2B_1st"/>
    <property type="match status" value="1"/>
</dbReference>
<dbReference type="Proteomes" id="UP001148838">
    <property type="component" value="Unassembled WGS sequence"/>
</dbReference>
<dbReference type="InterPro" id="IPR045206">
    <property type="entry name" value="Maestro_heat-like_prot"/>
</dbReference>
<keyword evidence="3" id="KW-1185">Reference proteome</keyword>
<organism evidence="2 3">
    <name type="scientific">Periplaneta americana</name>
    <name type="common">American cockroach</name>
    <name type="synonym">Blatta americana</name>
    <dbReference type="NCBI Taxonomy" id="6978"/>
    <lineage>
        <taxon>Eukaryota</taxon>
        <taxon>Metazoa</taxon>
        <taxon>Ecdysozoa</taxon>
        <taxon>Arthropoda</taxon>
        <taxon>Hexapoda</taxon>
        <taxon>Insecta</taxon>
        <taxon>Pterygota</taxon>
        <taxon>Neoptera</taxon>
        <taxon>Polyneoptera</taxon>
        <taxon>Dictyoptera</taxon>
        <taxon>Blattodea</taxon>
        <taxon>Blattoidea</taxon>
        <taxon>Blattidae</taxon>
        <taxon>Blattinae</taxon>
        <taxon>Periplaneta</taxon>
    </lineage>
</organism>
<evidence type="ECO:0000259" key="1">
    <source>
        <dbReference type="Pfam" id="PF23221"/>
    </source>
</evidence>
<sequence>MQLLTECGIQRCVFMIMPLQLLSFQLPGNHLIALLQTMEQICKEHLPEIDGDVVLQLIEFSVEEMTQSAEYQPEQQLPASGILVALGQAHCNEVMGGLLKQFQPGVLPHYTILHTMGTLASANVFGIVPFIKATLGTMLPMMGMLRNDAMKQVFSYSKYLSSS</sequence>
<feature type="domain" description="MROH2B-like N-terminal HEAT-repeats" evidence="1">
    <location>
        <begin position="26"/>
        <end position="156"/>
    </location>
</feature>
<name>A0ABQ8SBD9_PERAM</name>
<accession>A0ABQ8SBD9</accession>